<dbReference type="InterPro" id="IPR018704">
    <property type="entry name" value="SecYEG/CpoB_TPR"/>
</dbReference>
<comment type="caution">
    <text evidence="11">The sequence shown here is derived from an EMBL/GenBank/DDBJ whole genome shotgun (WGS) entry which is preliminary data.</text>
</comment>
<dbReference type="Proteomes" id="UP000278006">
    <property type="component" value="Unassembled WGS sequence"/>
</dbReference>
<dbReference type="InterPro" id="IPR026039">
    <property type="entry name" value="YfgM"/>
</dbReference>
<keyword evidence="6" id="KW-0143">Chaperone</keyword>
<feature type="domain" description="Ancillary SecYEG translocon subunit/Cell division coordinator CpoB TPR" evidence="10">
    <location>
        <begin position="29"/>
        <end position="224"/>
    </location>
</feature>
<dbReference type="GO" id="GO:0044877">
    <property type="term" value="F:protein-containing complex binding"/>
    <property type="evidence" value="ECO:0007669"/>
    <property type="project" value="InterPro"/>
</dbReference>
<evidence type="ECO:0000256" key="1">
    <source>
        <dbReference type="ARBA" id="ARBA00004401"/>
    </source>
</evidence>
<keyword evidence="5 9" id="KW-0472">Membrane</keyword>
<evidence type="ECO:0000256" key="9">
    <source>
        <dbReference type="SAM" id="Phobius"/>
    </source>
</evidence>
<dbReference type="InterPro" id="IPR011990">
    <property type="entry name" value="TPR-like_helical_dom_sf"/>
</dbReference>
<keyword evidence="12" id="KW-1185">Reference proteome</keyword>
<protein>
    <recommendedName>
        <fullName evidence="8">Ancillary SecYEG translocon subunit</fullName>
    </recommendedName>
</protein>
<name>A0A3M6QXS5_9BURK</name>
<sequence length="236" mass="25787">MIRAGRAQTKAPMAQHYDLQEQEQLATIKHFWQRWGTLLSTVVVLLFAAFAGFNGYQYWKARQSGAAAVLFDQVQLATVQNQRDAALQSLDVLQKSYGKTVQAGQASLLAGKYLADQQDWAAAAQAFEWVRANAGDPGFKALAALHQSAVQIEQQQWDAALATLDGYAFPAEFRGLKEDRRGDVLQQQGKTEQAIAAYNAAYEALDAWSPYRVVVESKLNALGQQPKARPAGAAGA</sequence>
<organism evidence="11 12">
    <name type="scientific">Corticibacter populi</name>
    <dbReference type="NCBI Taxonomy" id="1550736"/>
    <lineage>
        <taxon>Bacteria</taxon>
        <taxon>Pseudomonadati</taxon>
        <taxon>Pseudomonadota</taxon>
        <taxon>Betaproteobacteria</taxon>
        <taxon>Burkholderiales</taxon>
        <taxon>Comamonadaceae</taxon>
        <taxon>Corticibacter</taxon>
    </lineage>
</organism>
<dbReference type="OrthoDB" id="8521102at2"/>
<evidence type="ECO:0000256" key="2">
    <source>
        <dbReference type="ARBA" id="ARBA00022475"/>
    </source>
</evidence>
<dbReference type="EMBL" id="RDQO01000001">
    <property type="protein sequence ID" value="RMX07817.1"/>
    <property type="molecule type" value="Genomic_DNA"/>
</dbReference>
<evidence type="ECO:0000256" key="4">
    <source>
        <dbReference type="ARBA" id="ARBA00022989"/>
    </source>
</evidence>
<evidence type="ECO:0000256" key="5">
    <source>
        <dbReference type="ARBA" id="ARBA00023136"/>
    </source>
</evidence>
<dbReference type="PIRSF" id="PIRSF006170">
    <property type="entry name" value="YfgM"/>
    <property type="match status" value="1"/>
</dbReference>
<evidence type="ECO:0000256" key="8">
    <source>
        <dbReference type="ARBA" id="ARBA00024235"/>
    </source>
</evidence>
<evidence type="ECO:0000313" key="11">
    <source>
        <dbReference type="EMBL" id="RMX07817.1"/>
    </source>
</evidence>
<evidence type="ECO:0000256" key="6">
    <source>
        <dbReference type="ARBA" id="ARBA00023186"/>
    </source>
</evidence>
<feature type="transmembrane region" description="Helical" evidence="9">
    <location>
        <begin position="35"/>
        <end position="53"/>
    </location>
</feature>
<dbReference type="SUPFAM" id="SSF48452">
    <property type="entry name" value="TPR-like"/>
    <property type="match status" value="1"/>
</dbReference>
<dbReference type="AlphaFoldDB" id="A0A3M6QXS5"/>
<dbReference type="GO" id="GO:0005886">
    <property type="term" value="C:plasma membrane"/>
    <property type="evidence" value="ECO:0007669"/>
    <property type="project" value="UniProtKB-SubCell"/>
</dbReference>
<comment type="similarity">
    <text evidence="7">Belongs to the YfgM family.</text>
</comment>
<dbReference type="Pfam" id="PF09976">
    <property type="entry name" value="TPR_21"/>
    <property type="match status" value="1"/>
</dbReference>
<gene>
    <name evidence="11" type="ORF">D8I35_01425</name>
</gene>
<evidence type="ECO:0000259" key="10">
    <source>
        <dbReference type="Pfam" id="PF09976"/>
    </source>
</evidence>
<evidence type="ECO:0000256" key="3">
    <source>
        <dbReference type="ARBA" id="ARBA00022692"/>
    </source>
</evidence>
<comment type="subcellular location">
    <subcellularLocation>
        <location evidence="1">Cell membrane</location>
        <topology evidence="1">Single-pass type II membrane protein</topology>
    </subcellularLocation>
</comment>
<reference evidence="11 12" key="1">
    <citation type="submission" date="2018-10" db="EMBL/GenBank/DDBJ databases">
        <title>Draft genome of Cortibacter populi DSM10536.</title>
        <authorList>
            <person name="Bernier A.-M."/>
            <person name="Bernard K."/>
        </authorList>
    </citation>
    <scope>NUCLEOTIDE SEQUENCE [LARGE SCALE GENOMIC DNA]</scope>
    <source>
        <strain evidence="11 12">DSM 105136</strain>
    </source>
</reference>
<keyword evidence="4 9" id="KW-1133">Transmembrane helix</keyword>
<dbReference type="PANTHER" id="PTHR38035">
    <property type="entry name" value="UPF0070 PROTEIN YFGM"/>
    <property type="match status" value="1"/>
</dbReference>
<keyword evidence="2" id="KW-1003">Cell membrane</keyword>
<evidence type="ECO:0000256" key="7">
    <source>
        <dbReference type="ARBA" id="ARBA00024197"/>
    </source>
</evidence>
<accession>A0A3M6QXS5</accession>
<dbReference type="PANTHER" id="PTHR38035:SF1">
    <property type="entry name" value="ANCILLARY SECYEG TRANSLOCON SUBUNIT"/>
    <property type="match status" value="1"/>
</dbReference>
<proteinExistence type="inferred from homology"/>
<keyword evidence="3 9" id="KW-0812">Transmembrane</keyword>
<evidence type="ECO:0000313" key="12">
    <source>
        <dbReference type="Proteomes" id="UP000278006"/>
    </source>
</evidence>